<gene>
    <name evidence="1" type="ordered locus">Bpet1421</name>
</gene>
<keyword evidence="2" id="KW-1185">Reference proteome</keyword>
<dbReference type="Proteomes" id="UP000001225">
    <property type="component" value="Chromosome"/>
</dbReference>
<dbReference type="EMBL" id="AM902716">
    <property type="protein sequence ID" value="CAP41756.1"/>
    <property type="molecule type" value="Genomic_DNA"/>
</dbReference>
<evidence type="ECO:0000313" key="2">
    <source>
        <dbReference type="Proteomes" id="UP000001225"/>
    </source>
</evidence>
<reference evidence="1 2" key="1">
    <citation type="journal article" date="2008" name="BMC Genomics">
        <title>The missing link: Bordetella petrii is endowed with both the metabolic versatility of environmental bacteria and virulence traits of pathogenic Bordetellae.</title>
        <authorList>
            <person name="Gross R."/>
            <person name="Guzman C.A."/>
            <person name="Sebaihia M."/>
            <person name="Martins Dos Santos V.A."/>
            <person name="Pieper D.H."/>
            <person name="Koebnik R."/>
            <person name="Lechner M."/>
            <person name="Bartels D."/>
            <person name="Buhrmester J."/>
            <person name="Choudhuri J.V."/>
            <person name="Ebensen T."/>
            <person name="Gaigalat L."/>
            <person name="Herrmann S."/>
            <person name="Khachane A.N."/>
            <person name="Larisch C."/>
            <person name="Link S."/>
            <person name="Linke B."/>
            <person name="Meyer F."/>
            <person name="Mormann S."/>
            <person name="Nakunst D."/>
            <person name="Rueckert C."/>
            <person name="Schneiker-Bekel S."/>
            <person name="Schulze K."/>
            <person name="Vorhoelter F.J."/>
            <person name="Yevsa T."/>
            <person name="Engle J.T."/>
            <person name="Goldman W.E."/>
            <person name="Puehler A."/>
            <person name="Goebel U.B."/>
            <person name="Goesmann A."/>
            <person name="Bloecker H."/>
            <person name="Kaiser O."/>
            <person name="Martinez-Arias R."/>
        </authorList>
    </citation>
    <scope>NUCLEOTIDE SEQUENCE [LARGE SCALE GENOMIC DNA]</scope>
    <source>
        <strain evidence="2">ATCC BAA-461 / DSM 12804 / CCUG 43448 / CIP 107267 / Se-1111R</strain>
    </source>
</reference>
<proteinExistence type="predicted"/>
<dbReference type="AlphaFoldDB" id="A9IEI2"/>
<accession>A9IEI2</accession>
<dbReference type="KEGG" id="bpt:Bpet1421"/>
<protein>
    <submittedName>
        <fullName evidence="1">Uncharacterized protein</fullName>
    </submittedName>
</protein>
<organism evidence="1 2">
    <name type="scientific">Bordetella petrii (strain ATCC BAA-461 / DSM 12804 / CCUG 43448 / CIP 107267 / Se-1111R)</name>
    <dbReference type="NCBI Taxonomy" id="340100"/>
    <lineage>
        <taxon>Bacteria</taxon>
        <taxon>Pseudomonadati</taxon>
        <taxon>Pseudomonadota</taxon>
        <taxon>Betaproteobacteria</taxon>
        <taxon>Burkholderiales</taxon>
        <taxon>Alcaligenaceae</taxon>
        <taxon>Bordetella</taxon>
    </lineage>
</organism>
<sequence length="180" mass="18827">MLAWIGVVGTGALAPVTGGASAIGTVVMWGGAIASTGQCAASVYRTANDYRDRQDINNSLNKSQVYQWTMRSADIIGLVGVGGSLKELKTTHAVLMEANVDWKVESAGRFSRPMRRQLTTLLELQGGKRVAGAVIGQLLKKRLLDGAAGALGMVSSAASGMVHEIVVWITDETNGSPATP</sequence>
<name>A9IEI2_BORPD</name>
<evidence type="ECO:0000313" key="1">
    <source>
        <dbReference type="EMBL" id="CAP41756.1"/>
    </source>
</evidence>